<evidence type="ECO:0000256" key="3">
    <source>
        <dbReference type="ARBA" id="ARBA00023136"/>
    </source>
</evidence>
<feature type="transmembrane region" description="Helical" evidence="5">
    <location>
        <begin position="290"/>
        <end position="313"/>
    </location>
</feature>
<dbReference type="PANTHER" id="PTHR23521">
    <property type="entry name" value="TRANSPORTER MFS SUPERFAMILY"/>
    <property type="match status" value="1"/>
</dbReference>
<feature type="transmembrane region" description="Helical" evidence="5">
    <location>
        <begin position="196"/>
        <end position="218"/>
    </location>
</feature>
<dbReference type="Proteomes" id="UP000669605">
    <property type="component" value="Unassembled WGS sequence"/>
</dbReference>
<dbReference type="EMBL" id="JAAAUB010000010">
    <property type="protein sequence ID" value="NMH17040.1"/>
    <property type="molecule type" value="Genomic_DNA"/>
</dbReference>
<dbReference type="InterPro" id="IPR036259">
    <property type="entry name" value="MFS_trans_sf"/>
</dbReference>
<feature type="compositionally biased region" description="Polar residues" evidence="4">
    <location>
        <begin position="433"/>
        <end position="445"/>
    </location>
</feature>
<proteinExistence type="predicted"/>
<organism evidence="6 7">
    <name type="scientific">Tepidiphilus baoligensis</name>
    <dbReference type="NCBI Taxonomy" id="2698687"/>
    <lineage>
        <taxon>Bacteria</taxon>
        <taxon>Pseudomonadati</taxon>
        <taxon>Pseudomonadota</taxon>
        <taxon>Hydrogenophilia</taxon>
        <taxon>Hydrogenophilales</taxon>
        <taxon>Hydrogenophilaceae</taxon>
        <taxon>Tepidiphilus</taxon>
    </lineage>
</organism>
<evidence type="ECO:0000256" key="4">
    <source>
        <dbReference type="SAM" id="MobiDB-lite"/>
    </source>
</evidence>
<keyword evidence="3 5" id="KW-0472">Membrane</keyword>
<evidence type="ECO:0000256" key="2">
    <source>
        <dbReference type="ARBA" id="ARBA00022989"/>
    </source>
</evidence>
<dbReference type="InterPro" id="IPR011701">
    <property type="entry name" value="MFS"/>
</dbReference>
<feature type="transmembrane region" description="Helical" evidence="5">
    <location>
        <begin position="354"/>
        <end position="372"/>
    </location>
</feature>
<feature type="transmembrane region" description="Helical" evidence="5">
    <location>
        <begin position="238"/>
        <end position="257"/>
    </location>
</feature>
<comment type="caution">
    <text evidence="6">The sequence shown here is derived from an EMBL/GenBank/DDBJ whole genome shotgun (WGS) entry which is preliminary data.</text>
</comment>
<evidence type="ECO:0000256" key="5">
    <source>
        <dbReference type="SAM" id="Phobius"/>
    </source>
</evidence>
<feature type="transmembrane region" description="Helical" evidence="5">
    <location>
        <begin position="73"/>
        <end position="92"/>
    </location>
</feature>
<gene>
    <name evidence="6" type="ORF">GV368_08010</name>
</gene>
<accession>A0ABX1QP76</accession>
<evidence type="ECO:0000313" key="7">
    <source>
        <dbReference type="Proteomes" id="UP000669605"/>
    </source>
</evidence>
<name>A0ABX1QP76_9PROT</name>
<keyword evidence="1 5" id="KW-0812">Transmembrane</keyword>
<dbReference type="RefSeq" id="WP_142803899.1">
    <property type="nucleotide sequence ID" value="NZ_JAAAUB010000010.1"/>
</dbReference>
<feature type="transmembrane region" description="Helical" evidence="5">
    <location>
        <begin position="156"/>
        <end position="175"/>
    </location>
</feature>
<dbReference type="CDD" id="cd17477">
    <property type="entry name" value="MFS_YcaD_like"/>
    <property type="match status" value="1"/>
</dbReference>
<reference evidence="6 7" key="1">
    <citation type="journal article" date="2020" name="Curr. Microbiol.">
        <title>Tepidiphilus baoligensis sp. nov., a Novel Bacterium of the Family Hydrogenophilaceae Isolated from an Oil Reservoir.</title>
        <authorList>
            <person name="Zhang X."/>
            <person name="Wang G."/>
            <person name="Ma X."/>
            <person name="Yu J."/>
            <person name="You J."/>
            <person name="Xue Y."/>
            <person name="Ma Y."/>
        </authorList>
    </citation>
    <scope>NUCLEOTIDE SEQUENCE [LARGE SCALE GENOMIC DNA]</scope>
    <source>
        <strain evidence="6 7">B18-69</strain>
    </source>
</reference>
<feature type="transmembrane region" description="Helical" evidence="5">
    <location>
        <begin position="42"/>
        <end position="61"/>
    </location>
</feature>
<feature type="transmembrane region" description="Helical" evidence="5">
    <location>
        <begin position="98"/>
        <end position="118"/>
    </location>
</feature>
<evidence type="ECO:0000313" key="6">
    <source>
        <dbReference type="EMBL" id="NMH17040.1"/>
    </source>
</evidence>
<feature type="transmembrane region" description="Helical" evidence="5">
    <location>
        <begin position="325"/>
        <end position="348"/>
    </location>
</feature>
<dbReference type="InterPro" id="IPR047200">
    <property type="entry name" value="MFS_YcaD-like"/>
</dbReference>
<sequence>MRSILFPITALMLGVASLLLGTGLLNSLIALRGGLEGFSDQLLGLMGSSYFVGFFAGTWITPYLIRRMGHIRAFAFFCATITACVLLHLLYVHAEIWIVLRFLTGVSIVGFYAVIESWLGGSAPPERRGFIFAVYMIVNLVALGCAQLFLRWNSPGVFNLFAVSAIFAVLAILPVTATRLQPPAIVEVARMSLRRLWLSAPVAAMGAVSSGLAMGSFWTLSAAYLNRLGLGNAEIGTFLSLTILAGALFQWPIGWLSDRFDRRLTLAWVGGLACITACLLALAPSLKLPLLMMGPIFGLFLLAVYPIVVAHLVDHLHRDEILAGNTALLMLHGIAAALGPSLAGWAMTDFGPNAFPAFLAVALLPMTVLAALQYRRSMDVIVEEPAHFKPMVRTSPAVLELMAEAEPAQMQDTPIPRADSPSTEEEIADARENAQTTEGAPSSSSEETDAERSNRETGNEAPGATARPS</sequence>
<dbReference type="Pfam" id="PF07690">
    <property type="entry name" value="MFS_1"/>
    <property type="match status" value="1"/>
</dbReference>
<dbReference type="PANTHER" id="PTHR23521:SF3">
    <property type="entry name" value="MFS TRANSPORTER"/>
    <property type="match status" value="1"/>
</dbReference>
<keyword evidence="2 5" id="KW-1133">Transmembrane helix</keyword>
<feature type="region of interest" description="Disordered" evidence="4">
    <location>
        <begin position="406"/>
        <end position="469"/>
    </location>
</feature>
<feature type="transmembrane region" description="Helical" evidence="5">
    <location>
        <begin position="264"/>
        <end position="284"/>
    </location>
</feature>
<protein>
    <submittedName>
        <fullName evidence="6">MFS transporter</fullName>
    </submittedName>
</protein>
<dbReference type="SUPFAM" id="SSF103473">
    <property type="entry name" value="MFS general substrate transporter"/>
    <property type="match status" value="1"/>
</dbReference>
<keyword evidence="7" id="KW-1185">Reference proteome</keyword>
<feature type="transmembrane region" description="Helical" evidence="5">
    <location>
        <begin position="130"/>
        <end position="150"/>
    </location>
</feature>
<dbReference type="Gene3D" id="1.20.1250.20">
    <property type="entry name" value="MFS general substrate transporter like domains"/>
    <property type="match status" value="2"/>
</dbReference>
<evidence type="ECO:0000256" key="1">
    <source>
        <dbReference type="ARBA" id="ARBA00022692"/>
    </source>
</evidence>